<name>A0A4Y2X240_ARAVE</name>
<evidence type="ECO:0000313" key="2">
    <source>
        <dbReference type="EMBL" id="GBO42082.1"/>
    </source>
</evidence>
<reference evidence="2 3" key="1">
    <citation type="journal article" date="2019" name="Sci. Rep.">
        <title>Orb-weaving spider Araneus ventricosus genome elucidates the spidroin gene catalogue.</title>
        <authorList>
            <person name="Kono N."/>
            <person name="Nakamura H."/>
            <person name="Ohtoshi R."/>
            <person name="Moran D.A.P."/>
            <person name="Shinohara A."/>
            <person name="Yoshida Y."/>
            <person name="Fujiwara M."/>
            <person name="Mori M."/>
            <person name="Tomita M."/>
            <person name="Arakawa K."/>
        </authorList>
    </citation>
    <scope>NUCLEOTIDE SEQUENCE [LARGE SCALE GENOMIC DNA]</scope>
</reference>
<accession>A0A4Y2X240</accession>
<protein>
    <submittedName>
        <fullName evidence="2">Uncharacterized protein</fullName>
    </submittedName>
</protein>
<organism evidence="2 3">
    <name type="scientific">Araneus ventricosus</name>
    <name type="common">Orbweaver spider</name>
    <name type="synonym">Epeira ventricosa</name>
    <dbReference type="NCBI Taxonomy" id="182803"/>
    <lineage>
        <taxon>Eukaryota</taxon>
        <taxon>Metazoa</taxon>
        <taxon>Ecdysozoa</taxon>
        <taxon>Arthropoda</taxon>
        <taxon>Chelicerata</taxon>
        <taxon>Arachnida</taxon>
        <taxon>Araneae</taxon>
        <taxon>Araneomorphae</taxon>
        <taxon>Entelegynae</taxon>
        <taxon>Araneoidea</taxon>
        <taxon>Araneidae</taxon>
        <taxon>Araneus</taxon>
    </lineage>
</organism>
<dbReference type="Proteomes" id="UP000499080">
    <property type="component" value="Unassembled WGS sequence"/>
</dbReference>
<proteinExistence type="predicted"/>
<dbReference type="EMBL" id="BGPR01068045">
    <property type="protein sequence ID" value="GBO42082.1"/>
    <property type="molecule type" value="Genomic_DNA"/>
</dbReference>
<dbReference type="EMBL" id="BGPR01068041">
    <property type="protein sequence ID" value="GBO42079.1"/>
    <property type="molecule type" value="Genomic_DNA"/>
</dbReference>
<sequence>MGNPMNFMRNRRFCNYKFTFRMEGLHQLQSAAYIPVPGSCVIRTSITPVVPRCLPHVTIPRNHRVPGNLLNGIPNCEKPIVSARFSRDINIHWNPTPLQQRHIAS</sequence>
<evidence type="ECO:0000313" key="3">
    <source>
        <dbReference type="Proteomes" id="UP000499080"/>
    </source>
</evidence>
<dbReference type="AlphaFoldDB" id="A0A4Y2X240"/>
<evidence type="ECO:0000313" key="1">
    <source>
        <dbReference type="EMBL" id="GBO42079.1"/>
    </source>
</evidence>
<gene>
    <name evidence="2" type="ORF">AVEN_163692_1</name>
    <name evidence="1" type="ORF">AVEN_196964_1</name>
</gene>
<comment type="caution">
    <text evidence="2">The sequence shown here is derived from an EMBL/GenBank/DDBJ whole genome shotgun (WGS) entry which is preliminary data.</text>
</comment>
<keyword evidence="3" id="KW-1185">Reference proteome</keyword>